<dbReference type="CDD" id="cd00082">
    <property type="entry name" value="HisKA"/>
    <property type="match status" value="1"/>
</dbReference>
<dbReference type="Proteomes" id="UP000280296">
    <property type="component" value="Unassembled WGS sequence"/>
</dbReference>
<evidence type="ECO:0000313" key="10">
    <source>
        <dbReference type="Proteomes" id="UP000280296"/>
    </source>
</evidence>
<dbReference type="RefSeq" id="WP_126723907.1">
    <property type="nucleotide sequence ID" value="NZ_RYZH01000004.1"/>
</dbReference>
<evidence type="ECO:0000256" key="3">
    <source>
        <dbReference type="ARBA" id="ARBA00022553"/>
    </source>
</evidence>
<dbReference type="InterPro" id="IPR003661">
    <property type="entry name" value="HisK_dim/P_dom"/>
</dbReference>
<evidence type="ECO:0000256" key="5">
    <source>
        <dbReference type="SAM" id="Coils"/>
    </source>
</evidence>
<dbReference type="Gene3D" id="3.30.565.10">
    <property type="entry name" value="Histidine kinase-like ATPase, C-terminal domain"/>
    <property type="match status" value="1"/>
</dbReference>
<name>A0A432MP38_9BACT</name>
<evidence type="ECO:0000256" key="4">
    <source>
        <dbReference type="PROSITE-ProRule" id="PRU00169"/>
    </source>
</evidence>
<feature type="region of interest" description="Disordered" evidence="6">
    <location>
        <begin position="385"/>
        <end position="405"/>
    </location>
</feature>
<dbReference type="InterPro" id="IPR003594">
    <property type="entry name" value="HATPase_dom"/>
</dbReference>
<dbReference type="Pfam" id="PF00072">
    <property type="entry name" value="Response_reg"/>
    <property type="match status" value="1"/>
</dbReference>
<keyword evidence="9" id="KW-0418">Kinase</keyword>
<evidence type="ECO:0000259" key="7">
    <source>
        <dbReference type="PROSITE" id="PS50109"/>
    </source>
</evidence>
<dbReference type="PROSITE" id="PS50110">
    <property type="entry name" value="RESPONSE_REGULATORY"/>
    <property type="match status" value="1"/>
</dbReference>
<feature type="domain" description="Response regulatory" evidence="8">
    <location>
        <begin position="6"/>
        <end position="121"/>
    </location>
</feature>
<dbReference type="EC" id="2.7.13.3" evidence="2"/>
<dbReference type="SMART" id="SM00387">
    <property type="entry name" value="HATPase_c"/>
    <property type="match status" value="1"/>
</dbReference>
<dbReference type="SMART" id="SM00388">
    <property type="entry name" value="HisKA"/>
    <property type="match status" value="1"/>
</dbReference>
<dbReference type="PROSITE" id="PS50109">
    <property type="entry name" value="HIS_KIN"/>
    <property type="match status" value="1"/>
</dbReference>
<reference evidence="9 10" key="1">
    <citation type="submission" date="2018-12" db="EMBL/GenBank/DDBJ databases">
        <authorList>
            <person name="Toschakov S.V."/>
        </authorList>
    </citation>
    <scope>NUCLEOTIDE SEQUENCE [LARGE SCALE GENOMIC DNA]</scope>
    <source>
        <strain evidence="9 10">GM2012</strain>
    </source>
</reference>
<keyword evidence="9" id="KW-0808">Transferase</keyword>
<evidence type="ECO:0000259" key="8">
    <source>
        <dbReference type="PROSITE" id="PS50110"/>
    </source>
</evidence>
<reference evidence="9 10" key="2">
    <citation type="submission" date="2019-01" db="EMBL/GenBank/DDBJ databases">
        <title>Tautonia sociabilis, a novel thermotolerant planctomycete of Isosphaeraceae family, isolated from a 4000 m deep subterranean habitat.</title>
        <authorList>
            <person name="Kovaleva O.L."/>
            <person name="Elcheninov A.G."/>
            <person name="Van Heerden E."/>
            <person name="Toshchakov S.V."/>
            <person name="Novikov A."/>
            <person name="Bonch-Osmolovskaya E.A."/>
            <person name="Kublanov I.V."/>
        </authorList>
    </citation>
    <scope>NUCLEOTIDE SEQUENCE [LARGE SCALE GENOMIC DNA]</scope>
    <source>
        <strain evidence="9 10">GM2012</strain>
    </source>
</reference>
<evidence type="ECO:0000256" key="6">
    <source>
        <dbReference type="SAM" id="MobiDB-lite"/>
    </source>
</evidence>
<keyword evidence="10" id="KW-1185">Reference proteome</keyword>
<dbReference type="SUPFAM" id="SSF52172">
    <property type="entry name" value="CheY-like"/>
    <property type="match status" value="1"/>
</dbReference>
<keyword evidence="5" id="KW-0175">Coiled coil</keyword>
<dbReference type="PANTHER" id="PTHR43547">
    <property type="entry name" value="TWO-COMPONENT HISTIDINE KINASE"/>
    <property type="match status" value="1"/>
</dbReference>
<dbReference type="InterPro" id="IPR001789">
    <property type="entry name" value="Sig_transdc_resp-reg_receiver"/>
</dbReference>
<dbReference type="InterPro" id="IPR004358">
    <property type="entry name" value="Sig_transdc_His_kin-like_C"/>
</dbReference>
<protein>
    <recommendedName>
        <fullName evidence="2">histidine kinase</fullName>
        <ecNumber evidence="2">2.7.13.3</ecNumber>
    </recommendedName>
</protein>
<evidence type="ECO:0000256" key="1">
    <source>
        <dbReference type="ARBA" id="ARBA00000085"/>
    </source>
</evidence>
<dbReference type="PANTHER" id="PTHR43547:SF2">
    <property type="entry name" value="HYBRID SIGNAL TRANSDUCTION HISTIDINE KINASE C"/>
    <property type="match status" value="1"/>
</dbReference>
<feature type="coiled-coil region" evidence="5">
    <location>
        <begin position="127"/>
        <end position="157"/>
    </location>
</feature>
<dbReference type="SMART" id="SM00448">
    <property type="entry name" value="REC"/>
    <property type="match status" value="1"/>
</dbReference>
<accession>A0A432MP38</accession>
<dbReference type="OrthoDB" id="9813394at2"/>
<comment type="caution">
    <text evidence="9">The sequence shown here is derived from an EMBL/GenBank/DDBJ whole genome shotgun (WGS) entry which is preliminary data.</text>
</comment>
<dbReference type="Gene3D" id="3.40.50.2300">
    <property type="match status" value="1"/>
</dbReference>
<comment type="catalytic activity">
    <reaction evidence="1">
        <text>ATP + protein L-histidine = ADP + protein N-phospho-L-histidine.</text>
        <dbReference type="EC" id="2.7.13.3"/>
    </reaction>
</comment>
<proteinExistence type="predicted"/>
<dbReference type="Gene3D" id="1.10.287.130">
    <property type="match status" value="1"/>
</dbReference>
<dbReference type="EMBL" id="RYZH01000004">
    <property type="protein sequence ID" value="RUL89172.1"/>
    <property type="molecule type" value="Genomic_DNA"/>
</dbReference>
<sequence length="405" mass="44387">MDRRHTLLIVDDEPSLLESLSGLLRRRFEVLTATSGEQALAILERGADVDVILSDQRMPGMTGDSFLARARAIAPDAIRILFTGYAEIGAVINAVNRGEIFRFLLKPWDPEELEAVLDAAVAQHDLIADRRRLVEELRAANDRLTQANRELSDLNELKGAFLEVASHEFNTPITLVHGMSELIRLMNPDRDPVEAELLEKLSEGARRLARLVADTLKLMSASGFRLSLRLAPVDLPALLAQVADQVSPFVLARSQRLQCRIDPELGRFELDPDKVRDTLVNLLTNAIKFTPDGGLIELVAEPGPEAGAVIRVIDHGVGIEPRALARLFEPFFTEFDPTYHSSGDFGFQKRGLGLGLSLVKKFVELHGGRVAAHSIPGRGTTLVVTLPRRPPTGSGPPLSDRPPTG</sequence>
<feature type="domain" description="Histidine kinase" evidence="7">
    <location>
        <begin position="164"/>
        <end position="390"/>
    </location>
</feature>
<dbReference type="InterPro" id="IPR036097">
    <property type="entry name" value="HisK_dim/P_sf"/>
</dbReference>
<keyword evidence="3 4" id="KW-0597">Phosphoprotein</keyword>
<gene>
    <name evidence="9" type="ORF">TsocGM_03390</name>
</gene>
<dbReference type="InterPro" id="IPR005467">
    <property type="entry name" value="His_kinase_dom"/>
</dbReference>
<dbReference type="GO" id="GO:0000155">
    <property type="term" value="F:phosphorelay sensor kinase activity"/>
    <property type="evidence" value="ECO:0007669"/>
    <property type="project" value="InterPro"/>
</dbReference>
<dbReference type="PRINTS" id="PR00344">
    <property type="entry name" value="BCTRLSENSOR"/>
</dbReference>
<dbReference type="SUPFAM" id="SSF55874">
    <property type="entry name" value="ATPase domain of HSP90 chaperone/DNA topoisomerase II/histidine kinase"/>
    <property type="match status" value="1"/>
</dbReference>
<evidence type="ECO:0000313" key="9">
    <source>
        <dbReference type="EMBL" id="RUL89172.1"/>
    </source>
</evidence>
<dbReference type="AlphaFoldDB" id="A0A432MP38"/>
<dbReference type="CDD" id="cd17569">
    <property type="entry name" value="REC_HupR-like"/>
    <property type="match status" value="1"/>
</dbReference>
<evidence type="ECO:0000256" key="2">
    <source>
        <dbReference type="ARBA" id="ARBA00012438"/>
    </source>
</evidence>
<dbReference type="CDD" id="cd00075">
    <property type="entry name" value="HATPase"/>
    <property type="match status" value="1"/>
</dbReference>
<dbReference type="InterPro" id="IPR011006">
    <property type="entry name" value="CheY-like_superfamily"/>
</dbReference>
<feature type="modified residue" description="4-aspartylphosphate" evidence="4">
    <location>
        <position position="55"/>
    </location>
</feature>
<organism evidence="9 10">
    <name type="scientific">Tautonia sociabilis</name>
    <dbReference type="NCBI Taxonomy" id="2080755"/>
    <lineage>
        <taxon>Bacteria</taxon>
        <taxon>Pseudomonadati</taxon>
        <taxon>Planctomycetota</taxon>
        <taxon>Planctomycetia</taxon>
        <taxon>Isosphaerales</taxon>
        <taxon>Isosphaeraceae</taxon>
        <taxon>Tautonia</taxon>
    </lineage>
</organism>
<dbReference type="Pfam" id="PF02518">
    <property type="entry name" value="HATPase_c"/>
    <property type="match status" value="1"/>
</dbReference>
<dbReference type="Pfam" id="PF00512">
    <property type="entry name" value="HisKA"/>
    <property type="match status" value="1"/>
</dbReference>
<dbReference type="SUPFAM" id="SSF47384">
    <property type="entry name" value="Homodimeric domain of signal transducing histidine kinase"/>
    <property type="match status" value="1"/>
</dbReference>
<dbReference type="InterPro" id="IPR036890">
    <property type="entry name" value="HATPase_C_sf"/>
</dbReference>